<feature type="domain" description="Glycoside hydrolase family 3 N-terminal" evidence="6">
    <location>
        <begin position="17"/>
        <end position="346"/>
    </location>
</feature>
<comment type="similarity">
    <text evidence="2">Belongs to the glycosyl hydrolase 3 family.</text>
</comment>
<dbReference type="InterPro" id="IPR019800">
    <property type="entry name" value="Glyco_hydro_3_AS"/>
</dbReference>
<dbReference type="PROSITE" id="PS00775">
    <property type="entry name" value="GLYCOSYL_HYDROL_F3"/>
    <property type="match status" value="1"/>
</dbReference>
<evidence type="ECO:0000256" key="3">
    <source>
        <dbReference type="ARBA" id="ARBA00012663"/>
    </source>
</evidence>
<dbReference type="InterPro" id="IPR036962">
    <property type="entry name" value="Glyco_hydro_3_N_sf"/>
</dbReference>
<comment type="caution">
    <text evidence="7">The sequence shown here is derived from an EMBL/GenBank/DDBJ whole genome shotgun (WGS) entry which is preliminary data.</text>
</comment>
<dbReference type="InterPro" id="IPR050226">
    <property type="entry name" value="NagZ_Beta-hexosaminidase"/>
</dbReference>
<keyword evidence="5 7" id="KW-0326">Glycosidase</keyword>
<protein>
    <recommendedName>
        <fullName evidence="3">beta-N-acetylhexosaminidase</fullName>
        <ecNumber evidence="3">3.2.1.52</ecNumber>
    </recommendedName>
</protein>
<dbReference type="GO" id="GO:0016798">
    <property type="term" value="F:hydrolase activity, acting on glycosyl bonds"/>
    <property type="evidence" value="ECO:0007669"/>
    <property type="project" value="UniProtKB-KW"/>
</dbReference>
<dbReference type="Gene3D" id="3.20.20.300">
    <property type="entry name" value="Glycoside hydrolase, family 3, N-terminal domain"/>
    <property type="match status" value="1"/>
</dbReference>
<comment type="catalytic activity">
    <reaction evidence="1">
        <text>Hydrolysis of terminal non-reducing N-acetyl-D-hexosamine residues in N-acetyl-beta-D-hexosaminides.</text>
        <dbReference type="EC" id="3.2.1.52"/>
    </reaction>
</comment>
<dbReference type="SUPFAM" id="SSF51445">
    <property type="entry name" value="(Trans)glycosidases"/>
    <property type="match status" value="1"/>
</dbReference>
<proteinExistence type="inferred from homology"/>
<evidence type="ECO:0000256" key="4">
    <source>
        <dbReference type="ARBA" id="ARBA00022801"/>
    </source>
</evidence>
<keyword evidence="4 7" id="KW-0378">Hydrolase</keyword>
<evidence type="ECO:0000256" key="2">
    <source>
        <dbReference type="ARBA" id="ARBA00005336"/>
    </source>
</evidence>
<keyword evidence="8" id="KW-1185">Reference proteome</keyword>
<dbReference type="Pfam" id="PF00933">
    <property type="entry name" value="Glyco_hydro_3"/>
    <property type="match status" value="1"/>
</dbReference>
<dbReference type="EC" id="3.2.1.52" evidence="3"/>
<sequence>MPKEIVPYSIAQDQLSLQEKVGQLFMLAAFINDTEEEVQEMERLIKEHHIGALCFFHSRASAATNFEGKKAVVHNENSYDRLKELIARYQNAAKYPLLMAMDAEWGLAMRIENTPQYPYAITLGAIQNNDVLIFDVGQRIGLDCRKAGIHWNLAPVVDINSNPDNPVIGYRSFGDDKEQVSTKAEAFLKGMKSMGTLNSIKHFPGHGDTATDSHLGLPVIDKSLEELRKNELFPFQKLIQVGVDSVMVGHLSLPKLDSEEPSTTSSKIITGLLRNKLGFEGVIISDALNMHAVSKKYPKAGKLEAAAFTAGMDVLCFSEHPAEGIENILNDASESRIEESFKRIWKLKEIAFSANSFPETQEINDVSVLNRMIAKNSLTEVFNNPKGAKEFRNSSFINLSFAPNKSNHFFKKLEEDFQQKTWELSSQFLEIKKELEKHQNVVLALFPPSIKPKNQFGFDAELLNFIQKLSAEKNVLLYLFGNPYVLDILGLHSNSNTVLVYQDFKEFQEEAVRHFKGEATALGKLSITLKTFKYE</sequence>
<accession>A0ABW4Y1P4</accession>
<evidence type="ECO:0000313" key="8">
    <source>
        <dbReference type="Proteomes" id="UP001597342"/>
    </source>
</evidence>
<dbReference type="Proteomes" id="UP001597342">
    <property type="component" value="Unassembled WGS sequence"/>
</dbReference>
<dbReference type="PANTHER" id="PTHR30480">
    <property type="entry name" value="BETA-HEXOSAMINIDASE-RELATED"/>
    <property type="match status" value="1"/>
</dbReference>
<dbReference type="RefSeq" id="WP_379831605.1">
    <property type="nucleotide sequence ID" value="NZ_JBHUHU010000005.1"/>
</dbReference>
<evidence type="ECO:0000313" key="7">
    <source>
        <dbReference type="EMBL" id="MFD2101020.1"/>
    </source>
</evidence>
<name>A0ABW4Y1P4_9FLAO</name>
<evidence type="ECO:0000256" key="5">
    <source>
        <dbReference type="ARBA" id="ARBA00023295"/>
    </source>
</evidence>
<evidence type="ECO:0000256" key="1">
    <source>
        <dbReference type="ARBA" id="ARBA00001231"/>
    </source>
</evidence>
<dbReference type="EMBL" id="JBHUHU010000005">
    <property type="protein sequence ID" value="MFD2101020.1"/>
    <property type="molecule type" value="Genomic_DNA"/>
</dbReference>
<gene>
    <name evidence="7" type="ORF">ACFSJE_14625</name>
</gene>
<dbReference type="PANTHER" id="PTHR30480:SF13">
    <property type="entry name" value="BETA-HEXOSAMINIDASE"/>
    <property type="match status" value="1"/>
</dbReference>
<dbReference type="InterPro" id="IPR017853">
    <property type="entry name" value="GH"/>
</dbReference>
<dbReference type="InterPro" id="IPR001764">
    <property type="entry name" value="Glyco_hydro_3_N"/>
</dbReference>
<reference evidence="8" key="1">
    <citation type="journal article" date="2019" name="Int. J. Syst. Evol. Microbiol.">
        <title>The Global Catalogue of Microorganisms (GCM) 10K type strain sequencing project: providing services to taxonomists for standard genome sequencing and annotation.</title>
        <authorList>
            <consortium name="The Broad Institute Genomics Platform"/>
            <consortium name="The Broad Institute Genome Sequencing Center for Infectious Disease"/>
            <person name="Wu L."/>
            <person name="Ma J."/>
        </authorList>
    </citation>
    <scope>NUCLEOTIDE SEQUENCE [LARGE SCALE GENOMIC DNA]</scope>
    <source>
        <strain evidence="8">JCM 3389</strain>
    </source>
</reference>
<evidence type="ECO:0000259" key="6">
    <source>
        <dbReference type="Pfam" id="PF00933"/>
    </source>
</evidence>
<organism evidence="7 8">
    <name type="scientific">Flagellimonas iocasae</name>
    <dbReference type="NCBI Taxonomy" id="2055905"/>
    <lineage>
        <taxon>Bacteria</taxon>
        <taxon>Pseudomonadati</taxon>
        <taxon>Bacteroidota</taxon>
        <taxon>Flavobacteriia</taxon>
        <taxon>Flavobacteriales</taxon>
        <taxon>Flavobacteriaceae</taxon>
        <taxon>Flagellimonas</taxon>
    </lineage>
</organism>